<comment type="function">
    <text evidence="6">Catalyzes the removal of dipeptides from the N-terminus of oligopeptides.</text>
</comment>
<protein>
    <recommendedName>
        <fullName evidence="6">Dipeptidyl-peptidase</fullName>
        <ecNumber evidence="6">3.4.14.-</ecNumber>
    </recommendedName>
</protein>
<evidence type="ECO:0000313" key="7">
    <source>
        <dbReference type="EMBL" id="QDV08167.1"/>
    </source>
</evidence>
<evidence type="ECO:0000256" key="6">
    <source>
        <dbReference type="RuleBase" id="RU366067"/>
    </source>
</evidence>
<evidence type="ECO:0000256" key="5">
    <source>
        <dbReference type="ARBA" id="ARBA00022801"/>
    </source>
</evidence>
<dbReference type="InterPro" id="IPR043504">
    <property type="entry name" value="Peptidase_S1_PA_chymotrypsin"/>
</dbReference>
<keyword evidence="6" id="KW-0720">Serine protease</keyword>
<dbReference type="GO" id="GO:0008239">
    <property type="term" value="F:dipeptidyl-peptidase activity"/>
    <property type="evidence" value="ECO:0007669"/>
    <property type="project" value="UniProtKB-UniRule"/>
</dbReference>
<name>A0A518EVR2_9BACT</name>
<accession>A0A518EVR2</accession>
<keyword evidence="4 6" id="KW-0732">Signal</keyword>
<dbReference type="GO" id="GO:0070009">
    <property type="term" value="F:serine-type aminopeptidase activity"/>
    <property type="evidence" value="ECO:0007669"/>
    <property type="project" value="UniProtKB-UniRule"/>
</dbReference>
<dbReference type="PANTHER" id="PTHR38469">
    <property type="entry name" value="PERIPLASMIC PEPTIDASE SUBFAMILY S1B"/>
    <property type="match status" value="1"/>
</dbReference>
<dbReference type="PANTHER" id="PTHR38469:SF1">
    <property type="entry name" value="PERIPLASMIC PEPTIDASE SUBFAMILY S1B"/>
    <property type="match status" value="1"/>
</dbReference>
<dbReference type="EMBL" id="CP036434">
    <property type="protein sequence ID" value="QDV08167.1"/>
    <property type="molecule type" value="Genomic_DNA"/>
</dbReference>
<keyword evidence="8" id="KW-1185">Reference proteome</keyword>
<organism evidence="7 8">
    <name type="scientific">Saltatorellus ferox</name>
    <dbReference type="NCBI Taxonomy" id="2528018"/>
    <lineage>
        <taxon>Bacteria</taxon>
        <taxon>Pseudomonadati</taxon>
        <taxon>Planctomycetota</taxon>
        <taxon>Planctomycetia</taxon>
        <taxon>Planctomycetia incertae sedis</taxon>
        <taxon>Saltatorellus</taxon>
    </lineage>
</organism>
<comment type="similarity">
    <text evidence="1 6">Belongs to the peptidase S46 family.</text>
</comment>
<evidence type="ECO:0000256" key="4">
    <source>
        <dbReference type="ARBA" id="ARBA00022729"/>
    </source>
</evidence>
<feature type="signal peptide" evidence="6">
    <location>
        <begin position="1"/>
        <end position="24"/>
    </location>
</feature>
<evidence type="ECO:0000256" key="3">
    <source>
        <dbReference type="ARBA" id="ARBA00022670"/>
    </source>
</evidence>
<reference evidence="7 8" key="1">
    <citation type="submission" date="2019-02" db="EMBL/GenBank/DDBJ databases">
        <title>Deep-cultivation of Planctomycetes and their phenomic and genomic characterization uncovers novel biology.</title>
        <authorList>
            <person name="Wiegand S."/>
            <person name="Jogler M."/>
            <person name="Boedeker C."/>
            <person name="Pinto D."/>
            <person name="Vollmers J."/>
            <person name="Rivas-Marin E."/>
            <person name="Kohn T."/>
            <person name="Peeters S.H."/>
            <person name="Heuer A."/>
            <person name="Rast P."/>
            <person name="Oberbeckmann S."/>
            <person name="Bunk B."/>
            <person name="Jeske O."/>
            <person name="Meyerdierks A."/>
            <person name="Storesund J.E."/>
            <person name="Kallscheuer N."/>
            <person name="Luecker S."/>
            <person name="Lage O.M."/>
            <person name="Pohl T."/>
            <person name="Merkel B.J."/>
            <person name="Hornburger P."/>
            <person name="Mueller R.-W."/>
            <person name="Bruemmer F."/>
            <person name="Labrenz M."/>
            <person name="Spormann A.M."/>
            <person name="Op den Camp H."/>
            <person name="Overmann J."/>
            <person name="Amann R."/>
            <person name="Jetten M.S.M."/>
            <person name="Mascher T."/>
            <person name="Medema M.H."/>
            <person name="Devos D.P."/>
            <person name="Kaster A.-K."/>
            <person name="Ovreas L."/>
            <person name="Rohde M."/>
            <person name="Galperin M.Y."/>
            <person name="Jogler C."/>
        </authorList>
    </citation>
    <scope>NUCLEOTIDE SEQUENCE [LARGE SCALE GENOMIC DNA]</scope>
    <source>
        <strain evidence="7 8">Poly30</strain>
    </source>
</reference>
<feature type="chain" id="PRO_5023136490" description="Dipeptidyl-peptidase" evidence="6">
    <location>
        <begin position="25"/>
        <end position="712"/>
    </location>
</feature>
<keyword evidence="3 6" id="KW-0645">Protease</keyword>
<dbReference type="SUPFAM" id="SSF50494">
    <property type="entry name" value="Trypsin-like serine proteases"/>
    <property type="match status" value="1"/>
</dbReference>
<keyword evidence="2 6" id="KW-0031">Aminopeptidase</keyword>
<dbReference type="Proteomes" id="UP000320390">
    <property type="component" value="Chromosome"/>
</dbReference>
<dbReference type="Pfam" id="PF10459">
    <property type="entry name" value="Peptidase_S46"/>
    <property type="match status" value="1"/>
</dbReference>
<dbReference type="InterPro" id="IPR019500">
    <property type="entry name" value="Pep_S46"/>
</dbReference>
<gene>
    <name evidence="7" type="ORF">Poly30_37030</name>
</gene>
<dbReference type="AlphaFoldDB" id="A0A518EVR2"/>
<dbReference type="RefSeq" id="WP_419190343.1">
    <property type="nucleotide sequence ID" value="NZ_CP036434.1"/>
</dbReference>
<dbReference type="Gene3D" id="2.40.10.10">
    <property type="entry name" value="Trypsin-like serine proteases"/>
    <property type="match status" value="1"/>
</dbReference>
<dbReference type="GO" id="GO:0006508">
    <property type="term" value="P:proteolysis"/>
    <property type="evidence" value="ECO:0007669"/>
    <property type="project" value="UniProtKB-KW"/>
</dbReference>
<evidence type="ECO:0000256" key="2">
    <source>
        <dbReference type="ARBA" id="ARBA00022438"/>
    </source>
</evidence>
<dbReference type="EC" id="3.4.14.-" evidence="6"/>
<sequence length="712" mass="77457" precursor="true">MLRTSLQAGLAGAFLALSSATALADPLVAAAGLAPAAIADEGMWLFNNPPTEQLRERYGFDITDEWLEHVRKSAVRVSTGGSGSIVSASGLVMTNHHVASDILERLSTAENDLLANGFHAETMDAELPCPDVHLDVLWSIEDVTERVDGPAAGLDAAAAGAARRKAMTEIEDAAKKETGLHAEVVTLYQGGRYHLYLYKRFDDIRMVFAPEKGIAFFGGDNDNFEYPRYCLDVTFLRIYEDGKPYVPEHFLSWSEAGAADGELTFVTGHPGSTQRLNTVAHLEYLRDVAVPGALHRLMRQEVLLNIFSGTSEEHRRVAEGDLFGIQNTRKVYLGRTAGLLDPAVFEAKRDEEDRLREEVEKNAEWEEKWGSAWDEVAAAQRAARSMSLRYNVAGGPGLGLGAQLGGYAVTIARLADELPKASTDRLREYGDASLPRLYQGLYSPAPIYPDFEMMRLESALSLMAETLGAEDPMVVAALAGKSPRARAAECILGTTLMDIEARKALVEGGASAVEAANDPLIGLAQALDPFSRELRKRYEDEVQSVERAAYAKIAAARFAVFGEGVYPDATFTLRLSYGAVKGYQDGDREIPPFTEFAGLYEKAEERAGESWYTLPESWSSREDSVVPTTKFNLVSTHDIIGGNSGSPMVNRKGEVVGLIFDGNIQSLIGNYAYSDEVARSVSVDSRGIMGALEQVYDAKRIVAELKGQAAGK</sequence>
<keyword evidence="5 6" id="KW-0378">Hydrolase</keyword>
<evidence type="ECO:0000313" key="8">
    <source>
        <dbReference type="Proteomes" id="UP000320390"/>
    </source>
</evidence>
<dbReference type="InterPro" id="IPR009003">
    <property type="entry name" value="Peptidase_S1_PA"/>
</dbReference>
<evidence type="ECO:0000256" key="1">
    <source>
        <dbReference type="ARBA" id="ARBA00010491"/>
    </source>
</evidence>
<dbReference type="GO" id="GO:0043171">
    <property type="term" value="P:peptide catabolic process"/>
    <property type="evidence" value="ECO:0007669"/>
    <property type="project" value="UniProtKB-UniRule"/>
</dbReference>
<proteinExistence type="inferred from homology"/>